<dbReference type="OrthoDB" id="5404323at2759"/>
<name>A0A8E2JSL9_9PEZI</name>
<dbReference type="AlphaFoldDB" id="A0A8E2JSL9"/>
<feature type="compositionally biased region" description="Low complexity" evidence="1">
    <location>
        <begin position="9"/>
        <end position="28"/>
    </location>
</feature>
<protein>
    <submittedName>
        <fullName evidence="2">Uncharacterized protein</fullName>
    </submittedName>
</protein>
<keyword evidence="3" id="KW-1185">Reference proteome</keyword>
<evidence type="ECO:0000313" key="2">
    <source>
        <dbReference type="EMBL" id="OCL07907.1"/>
    </source>
</evidence>
<evidence type="ECO:0000313" key="3">
    <source>
        <dbReference type="Proteomes" id="UP000250140"/>
    </source>
</evidence>
<gene>
    <name evidence="2" type="ORF">AOQ84DRAFT_294206</name>
</gene>
<accession>A0A8E2JSL9</accession>
<sequence length="326" mass="36136">MFVEPDVFSTTSPGHSRPPSSSSICSSEGRPKKRQSRSKTTYNLAHPPPTTTPRQKLHLRPKVLLQLQQVVPSSRPRPAYEVIPSSVFVPRLARKFARVFKSKDKLGPADILIVKAEDYGLAEDEESSDDERWGNREVIGVVCAGKKDEHKASLKTEILMDDGSSWEASALPNGGYEFVFTDEHGLKLKCRWVARMCTTRRTSSMSGTSQGWQSSLPTEEKKFNFSTISPDSRRHPIIASMTRTSIDVLDYYSMPSASSSIHPPASPIHTPAHTPSAMSDAGSFIEASDAAAERSQIKTEDALRKFIIVSGIWVAFREGWSTVFSY</sequence>
<organism evidence="2 3">
    <name type="scientific">Glonium stellatum</name>
    <dbReference type="NCBI Taxonomy" id="574774"/>
    <lineage>
        <taxon>Eukaryota</taxon>
        <taxon>Fungi</taxon>
        <taxon>Dikarya</taxon>
        <taxon>Ascomycota</taxon>
        <taxon>Pezizomycotina</taxon>
        <taxon>Dothideomycetes</taxon>
        <taxon>Pleosporomycetidae</taxon>
        <taxon>Gloniales</taxon>
        <taxon>Gloniaceae</taxon>
        <taxon>Glonium</taxon>
    </lineage>
</organism>
<reference evidence="2 3" key="1">
    <citation type="journal article" date="2016" name="Nat. Commun.">
        <title>Ectomycorrhizal ecology is imprinted in the genome of the dominant symbiotic fungus Cenococcum geophilum.</title>
        <authorList>
            <consortium name="DOE Joint Genome Institute"/>
            <person name="Peter M."/>
            <person name="Kohler A."/>
            <person name="Ohm R.A."/>
            <person name="Kuo A."/>
            <person name="Krutzmann J."/>
            <person name="Morin E."/>
            <person name="Arend M."/>
            <person name="Barry K.W."/>
            <person name="Binder M."/>
            <person name="Choi C."/>
            <person name="Clum A."/>
            <person name="Copeland A."/>
            <person name="Grisel N."/>
            <person name="Haridas S."/>
            <person name="Kipfer T."/>
            <person name="LaButti K."/>
            <person name="Lindquist E."/>
            <person name="Lipzen A."/>
            <person name="Maire R."/>
            <person name="Meier B."/>
            <person name="Mihaltcheva S."/>
            <person name="Molinier V."/>
            <person name="Murat C."/>
            <person name="Poggeler S."/>
            <person name="Quandt C.A."/>
            <person name="Sperisen C."/>
            <person name="Tritt A."/>
            <person name="Tisserant E."/>
            <person name="Crous P.W."/>
            <person name="Henrissat B."/>
            <person name="Nehls U."/>
            <person name="Egli S."/>
            <person name="Spatafora J.W."/>
            <person name="Grigoriev I.V."/>
            <person name="Martin F.M."/>
        </authorList>
    </citation>
    <scope>NUCLEOTIDE SEQUENCE [LARGE SCALE GENOMIC DNA]</scope>
    <source>
        <strain evidence="2 3">CBS 207.34</strain>
    </source>
</reference>
<feature type="region of interest" description="Disordered" evidence="1">
    <location>
        <begin position="1"/>
        <end position="56"/>
    </location>
</feature>
<dbReference type="Proteomes" id="UP000250140">
    <property type="component" value="Unassembled WGS sequence"/>
</dbReference>
<proteinExistence type="predicted"/>
<dbReference type="EMBL" id="KV749762">
    <property type="protein sequence ID" value="OCL07907.1"/>
    <property type="molecule type" value="Genomic_DNA"/>
</dbReference>
<evidence type="ECO:0000256" key="1">
    <source>
        <dbReference type="SAM" id="MobiDB-lite"/>
    </source>
</evidence>
<feature type="non-terminal residue" evidence="2">
    <location>
        <position position="326"/>
    </location>
</feature>